<evidence type="ECO:0000313" key="1">
    <source>
        <dbReference type="EMBL" id="GIH10329.1"/>
    </source>
</evidence>
<protein>
    <submittedName>
        <fullName evidence="1">Uncharacterized protein</fullName>
    </submittedName>
</protein>
<evidence type="ECO:0000313" key="2">
    <source>
        <dbReference type="Proteomes" id="UP000612899"/>
    </source>
</evidence>
<comment type="caution">
    <text evidence="1">The sequence shown here is derived from an EMBL/GenBank/DDBJ whole genome shotgun (WGS) entry which is preliminary data.</text>
</comment>
<dbReference type="EMBL" id="BONY01000091">
    <property type="protein sequence ID" value="GIH10329.1"/>
    <property type="molecule type" value="Genomic_DNA"/>
</dbReference>
<name>A0A8J3VKC7_9ACTN</name>
<reference evidence="1" key="1">
    <citation type="submission" date="2021-01" db="EMBL/GenBank/DDBJ databases">
        <title>Whole genome shotgun sequence of Rhizocola hellebori NBRC 109834.</title>
        <authorList>
            <person name="Komaki H."/>
            <person name="Tamura T."/>
        </authorList>
    </citation>
    <scope>NUCLEOTIDE SEQUENCE</scope>
    <source>
        <strain evidence="1">NBRC 109834</strain>
    </source>
</reference>
<gene>
    <name evidence="1" type="ORF">Rhe02_83960</name>
</gene>
<sequence>MEETQYRFYRLRDEVTFYIASTPVDQLDAERIKALFGDYQQIWDQLGARWLEFRQSAGSIQ</sequence>
<dbReference type="AlphaFoldDB" id="A0A8J3VKC7"/>
<organism evidence="1 2">
    <name type="scientific">Rhizocola hellebori</name>
    <dbReference type="NCBI Taxonomy" id="1392758"/>
    <lineage>
        <taxon>Bacteria</taxon>
        <taxon>Bacillati</taxon>
        <taxon>Actinomycetota</taxon>
        <taxon>Actinomycetes</taxon>
        <taxon>Micromonosporales</taxon>
        <taxon>Micromonosporaceae</taxon>
        <taxon>Rhizocola</taxon>
    </lineage>
</organism>
<keyword evidence="2" id="KW-1185">Reference proteome</keyword>
<accession>A0A8J3VKC7</accession>
<proteinExistence type="predicted"/>
<dbReference type="Proteomes" id="UP000612899">
    <property type="component" value="Unassembled WGS sequence"/>
</dbReference>